<evidence type="ECO:0000313" key="2">
    <source>
        <dbReference type="EMBL" id="KAG5574580.1"/>
    </source>
</evidence>
<accession>A0A9J5WH76</accession>
<proteinExistence type="predicted"/>
<organism evidence="2 3">
    <name type="scientific">Solanum commersonii</name>
    <name type="common">Commerson's wild potato</name>
    <name type="synonym">Commerson's nightshade</name>
    <dbReference type="NCBI Taxonomy" id="4109"/>
    <lineage>
        <taxon>Eukaryota</taxon>
        <taxon>Viridiplantae</taxon>
        <taxon>Streptophyta</taxon>
        <taxon>Embryophyta</taxon>
        <taxon>Tracheophyta</taxon>
        <taxon>Spermatophyta</taxon>
        <taxon>Magnoliopsida</taxon>
        <taxon>eudicotyledons</taxon>
        <taxon>Gunneridae</taxon>
        <taxon>Pentapetalae</taxon>
        <taxon>asterids</taxon>
        <taxon>lamiids</taxon>
        <taxon>Solanales</taxon>
        <taxon>Solanaceae</taxon>
        <taxon>Solanoideae</taxon>
        <taxon>Solaneae</taxon>
        <taxon>Solanum</taxon>
    </lineage>
</organism>
<evidence type="ECO:0000256" key="1">
    <source>
        <dbReference type="SAM" id="MobiDB-lite"/>
    </source>
</evidence>
<dbReference type="EMBL" id="JACXVP010000011">
    <property type="protein sequence ID" value="KAG5574580.1"/>
    <property type="molecule type" value="Genomic_DNA"/>
</dbReference>
<dbReference type="AlphaFoldDB" id="A0A9J5WH76"/>
<name>A0A9J5WH76_SOLCO</name>
<sequence length="208" mass="23134">MKWLFKMYSPVKSHLPGPGGDRRCYDFPTPVGKAYAPWADMGGGFNPDTAVREPRALILSSYRPHPAPLDLARKQNSSLPLLHFTKAPGKSNRKVLISGWAYYIDTFNSLSASRLDYPRYRGMLIGTLRGATFPILSLRERSSQRLTPTSDMDRTRLTTPNPAHIPLNGQMPQPLEHTIAQAAKSQHRVPNLPADAEARGRSTSLSLE</sequence>
<keyword evidence="3" id="KW-1185">Reference proteome</keyword>
<protein>
    <submittedName>
        <fullName evidence="2">Uncharacterized protein</fullName>
    </submittedName>
</protein>
<comment type="caution">
    <text evidence="2">The sequence shown here is derived from an EMBL/GenBank/DDBJ whole genome shotgun (WGS) entry which is preliminary data.</text>
</comment>
<feature type="region of interest" description="Disordered" evidence="1">
    <location>
        <begin position="183"/>
        <end position="208"/>
    </location>
</feature>
<dbReference type="Proteomes" id="UP000824120">
    <property type="component" value="Chromosome 11"/>
</dbReference>
<evidence type="ECO:0000313" key="3">
    <source>
        <dbReference type="Proteomes" id="UP000824120"/>
    </source>
</evidence>
<reference evidence="2 3" key="1">
    <citation type="submission" date="2020-09" db="EMBL/GenBank/DDBJ databases">
        <title>De no assembly of potato wild relative species, Solanum commersonii.</title>
        <authorList>
            <person name="Cho K."/>
        </authorList>
    </citation>
    <scope>NUCLEOTIDE SEQUENCE [LARGE SCALE GENOMIC DNA]</scope>
    <source>
        <strain evidence="2">LZ3.2</strain>
        <tissue evidence="2">Leaf</tissue>
    </source>
</reference>
<gene>
    <name evidence="2" type="ORF">H5410_054714</name>
</gene>